<dbReference type="Proteomes" id="UP001172457">
    <property type="component" value="Chromosome 4"/>
</dbReference>
<evidence type="ECO:0000256" key="11">
    <source>
        <dbReference type="ARBA" id="ARBA00022777"/>
    </source>
</evidence>
<evidence type="ECO:0000256" key="2">
    <source>
        <dbReference type="ARBA" id="ARBA00008536"/>
    </source>
</evidence>
<feature type="compositionally biased region" description="Low complexity" evidence="20">
    <location>
        <begin position="335"/>
        <end position="351"/>
    </location>
</feature>
<dbReference type="Pfam" id="PF07714">
    <property type="entry name" value="PK_Tyr_Ser-Thr"/>
    <property type="match status" value="3"/>
</dbReference>
<dbReference type="InterPro" id="IPR008271">
    <property type="entry name" value="Ser/Thr_kinase_AS"/>
</dbReference>
<keyword evidence="6" id="KW-0723">Serine/threonine-protein kinase</keyword>
<dbReference type="CDD" id="cd14066">
    <property type="entry name" value="STKc_IRAK"/>
    <property type="match status" value="1"/>
</dbReference>
<comment type="subcellular location">
    <subcellularLocation>
        <location evidence="1">Cell membrane</location>
        <topology evidence="1">Single-pass type I membrane protein</topology>
    </subcellularLocation>
</comment>
<keyword evidence="7" id="KW-0808">Transferase</keyword>
<dbReference type="AlphaFoldDB" id="A0AA38T273"/>
<feature type="binding site" evidence="19">
    <location>
        <position position="66"/>
    </location>
    <ligand>
        <name>ATP</name>
        <dbReference type="ChEBI" id="CHEBI:30616"/>
    </ligand>
</feature>
<dbReference type="SMART" id="SM00220">
    <property type="entry name" value="S_TKc"/>
    <property type="match status" value="2"/>
</dbReference>
<evidence type="ECO:0000256" key="13">
    <source>
        <dbReference type="ARBA" id="ARBA00022989"/>
    </source>
</evidence>
<dbReference type="Gene3D" id="1.10.510.10">
    <property type="entry name" value="Transferase(Phosphotransferase) domain 1"/>
    <property type="match status" value="5"/>
</dbReference>
<dbReference type="PROSITE" id="PS00107">
    <property type="entry name" value="PROTEIN_KINASE_ATP"/>
    <property type="match status" value="2"/>
</dbReference>
<evidence type="ECO:0000256" key="9">
    <source>
        <dbReference type="ARBA" id="ARBA00022729"/>
    </source>
</evidence>
<evidence type="ECO:0000256" key="14">
    <source>
        <dbReference type="ARBA" id="ARBA00023136"/>
    </source>
</evidence>
<evidence type="ECO:0000256" key="12">
    <source>
        <dbReference type="ARBA" id="ARBA00022840"/>
    </source>
</evidence>
<dbReference type="GO" id="GO:0004674">
    <property type="term" value="F:protein serine/threonine kinase activity"/>
    <property type="evidence" value="ECO:0007669"/>
    <property type="project" value="UniProtKB-KW"/>
</dbReference>
<evidence type="ECO:0000256" key="1">
    <source>
        <dbReference type="ARBA" id="ARBA00004251"/>
    </source>
</evidence>
<keyword evidence="11" id="KW-0418">Kinase</keyword>
<keyword evidence="12 19" id="KW-0067">ATP-binding</keyword>
<dbReference type="InterPro" id="IPR001245">
    <property type="entry name" value="Ser-Thr/Tyr_kinase_cat_dom"/>
</dbReference>
<name>A0AA38T273_9ASTR</name>
<evidence type="ECO:0000256" key="15">
    <source>
        <dbReference type="ARBA" id="ARBA00023170"/>
    </source>
</evidence>
<dbReference type="FunFam" id="1.10.510.10:FF:000240">
    <property type="entry name" value="Lectin-domain containing receptor kinase A4.3"/>
    <property type="match status" value="1"/>
</dbReference>
<evidence type="ECO:0000256" key="8">
    <source>
        <dbReference type="ARBA" id="ARBA00022692"/>
    </source>
</evidence>
<dbReference type="InterPro" id="IPR050823">
    <property type="entry name" value="Plant_Ser_Thr_Prot_Kinase"/>
</dbReference>
<dbReference type="SUPFAM" id="SSF56112">
    <property type="entry name" value="Protein kinase-like (PK-like)"/>
    <property type="match status" value="4"/>
</dbReference>
<keyword evidence="15" id="KW-0675">Receptor</keyword>
<organism evidence="22 23">
    <name type="scientific">Centaurea solstitialis</name>
    <name type="common">yellow star-thistle</name>
    <dbReference type="NCBI Taxonomy" id="347529"/>
    <lineage>
        <taxon>Eukaryota</taxon>
        <taxon>Viridiplantae</taxon>
        <taxon>Streptophyta</taxon>
        <taxon>Embryophyta</taxon>
        <taxon>Tracheophyta</taxon>
        <taxon>Spermatophyta</taxon>
        <taxon>Magnoliopsida</taxon>
        <taxon>eudicotyledons</taxon>
        <taxon>Gunneridae</taxon>
        <taxon>Pentapetalae</taxon>
        <taxon>asterids</taxon>
        <taxon>campanulids</taxon>
        <taxon>Asterales</taxon>
        <taxon>Asteraceae</taxon>
        <taxon>Carduoideae</taxon>
        <taxon>Cardueae</taxon>
        <taxon>Centaureinae</taxon>
        <taxon>Centaurea</taxon>
    </lineage>
</organism>
<dbReference type="PROSITE" id="PS50011">
    <property type="entry name" value="PROTEIN_KINASE_DOM"/>
    <property type="match status" value="3"/>
</dbReference>
<evidence type="ECO:0000256" key="16">
    <source>
        <dbReference type="ARBA" id="ARBA00023180"/>
    </source>
</evidence>
<dbReference type="Gene3D" id="3.30.200.20">
    <property type="entry name" value="Phosphorylase Kinase, domain 1"/>
    <property type="match status" value="4"/>
</dbReference>
<dbReference type="GO" id="GO:0002229">
    <property type="term" value="P:defense response to oomycetes"/>
    <property type="evidence" value="ECO:0007669"/>
    <property type="project" value="UniProtKB-ARBA"/>
</dbReference>
<keyword evidence="13" id="KW-1133">Transmembrane helix</keyword>
<evidence type="ECO:0000256" key="20">
    <source>
        <dbReference type="SAM" id="MobiDB-lite"/>
    </source>
</evidence>
<feature type="domain" description="Protein kinase" evidence="21">
    <location>
        <begin position="699"/>
        <end position="1166"/>
    </location>
</feature>
<reference evidence="22" key="1">
    <citation type="submission" date="2023-03" db="EMBL/GenBank/DDBJ databases">
        <title>Chromosome-scale reference genome and RAD-based genetic map of yellow starthistle (Centaurea solstitialis) reveal putative structural variation and QTLs associated with invader traits.</title>
        <authorList>
            <person name="Reatini B."/>
            <person name="Cang F.A."/>
            <person name="Jiang Q."/>
            <person name="Mckibben M.T.W."/>
            <person name="Barker M.S."/>
            <person name="Rieseberg L.H."/>
            <person name="Dlugosch K.M."/>
        </authorList>
    </citation>
    <scope>NUCLEOTIDE SEQUENCE</scope>
    <source>
        <strain evidence="22">CAN-66</strain>
        <tissue evidence="22">Leaf</tissue>
    </source>
</reference>
<sequence>MLAATPKEEEPLFRVEDQLCRRFTLDEIRSATQNFNDSLVVGRGGFGKVYKGSIEVGSDTVVVAIKISNSMSNQGAIEFQAEVEMLSKIRHWTLEDHLYKDGSRLSWLQLLKICKGAARGLDYLHTGTGTQHGIIHRDVKSSNVLLDENFAAKISDFGLAKIGPTNQTRTHVSTLVKGTFGYMDPRYVYTGNLTTKSDVYSFGVLLLEVLCGRPAVDTTLDEEQMGLAPWAQDCIRKGKLNNIIDSRLRGQISSNCLKDFARIACRCLDNNPNQRPTMVEIIGKLDVESKSNNLMASHPLGSEGEPNEKEDHKVINAKVKTGKAKVDHRQKDVIETSNSEGESGKESGCSGTNRNLKPFTYNVLKMATGNFTRDSLLGEGNSGSVFKGWFDEESLEATEPGIGTIFSVKRLYKESGRYDKEWLAGINLLNHPNLVKLIGYYINYHREILVYEFMNRGSLKDHLFRRGSFEPLSWNLRMKIALGAAKGLAYIHNHESKMICCHIKSSNILLDSDYNAKLSNLLWRTHEQLEPEDYYQPRVIVDELDAIQHVIDQHVPTGCSSPREEIYNFGVVLLEVFTGKHNIDNNRPIHERIQIDSIKPYLDNKQGIKRIIDSRIGGKYTISVAIRFAMIVKRCLSIEPRDRPTADEVVKALEELQDIQRNNYKSNVTCNTKGNGILVSGEDQLCRRFSLHDIISATQNFLNVIGRGGFGKVYKGFIEKDDGSYTIVAIKKSNSMSSQGVPEFQAEVEMLSKIRHCNLVSLIGYCYEGTEMALVYEYMPQGTLEDHLHKDGSPLSWLQLLKICKGAARGLDYLHTGTGTQHGIIHRDVKSSNVLLDKNFDAKISDFGIAKIGPTNQTRTHVSTLVKGTFGYMDPRYFHTGNLTIKSDVYSFGVLLLEVLCGRPAVDTRLDEEQMGLAPWAQDCIKKGKLNNIIDSRLKGQISSNCLKDFARWNGTNRNLKPFSYNVLKMATRNFRPNSIPGEGSSGSVFKGWFDGQSFEAAKPGTGTNFAVKRLKEESDQDDKEWLVSMHCLLFLYEPLSWNLRMKIAIGVAKGLAYVHNHESKMISCDITSRSILLDSLLKVVHPRNQKYTILVWFFYERIQVEFTGPYLDNKQGIKRIIDYRIDGQYTTRVAIRFAMIIKRCLSIEPKDRPTASEIVKALEKV</sequence>
<feature type="domain" description="Protein kinase" evidence="21">
    <location>
        <begin position="35"/>
        <end position="301"/>
    </location>
</feature>
<evidence type="ECO:0000256" key="19">
    <source>
        <dbReference type="PROSITE-ProRule" id="PRU10141"/>
    </source>
</evidence>
<proteinExistence type="inferred from homology"/>
<evidence type="ECO:0000313" key="22">
    <source>
        <dbReference type="EMBL" id="KAJ9552204.1"/>
    </source>
</evidence>
<evidence type="ECO:0000256" key="17">
    <source>
        <dbReference type="ARBA" id="ARBA00047899"/>
    </source>
</evidence>
<comment type="catalytic activity">
    <reaction evidence="18">
        <text>L-seryl-[protein] + ATP = O-phospho-L-seryl-[protein] + ADP + H(+)</text>
        <dbReference type="Rhea" id="RHEA:17989"/>
        <dbReference type="Rhea" id="RHEA-COMP:9863"/>
        <dbReference type="Rhea" id="RHEA-COMP:11604"/>
        <dbReference type="ChEBI" id="CHEBI:15378"/>
        <dbReference type="ChEBI" id="CHEBI:29999"/>
        <dbReference type="ChEBI" id="CHEBI:30616"/>
        <dbReference type="ChEBI" id="CHEBI:83421"/>
        <dbReference type="ChEBI" id="CHEBI:456216"/>
        <dbReference type="EC" id="2.7.11.1"/>
    </reaction>
</comment>
<evidence type="ECO:0000256" key="4">
    <source>
        <dbReference type="ARBA" id="ARBA00012513"/>
    </source>
</evidence>
<dbReference type="InterPro" id="IPR011009">
    <property type="entry name" value="Kinase-like_dom_sf"/>
</dbReference>
<dbReference type="InterPro" id="IPR017441">
    <property type="entry name" value="Protein_kinase_ATP_BS"/>
</dbReference>
<evidence type="ECO:0000256" key="7">
    <source>
        <dbReference type="ARBA" id="ARBA00022679"/>
    </source>
</evidence>
<dbReference type="GO" id="GO:0005886">
    <property type="term" value="C:plasma membrane"/>
    <property type="evidence" value="ECO:0007669"/>
    <property type="project" value="UniProtKB-SubCell"/>
</dbReference>
<evidence type="ECO:0000256" key="10">
    <source>
        <dbReference type="ARBA" id="ARBA00022741"/>
    </source>
</evidence>
<comment type="caution">
    <text evidence="22">The sequence shown here is derived from an EMBL/GenBank/DDBJ whole genome shotgun (WGS) entry which is preliminary data.</text>
</comment>
<comment type="similarity">
    <text evidence="3">In the C-terminal section; belongs to the protein kinase superfamily. Ser/Thr protein kinase family.</text>
</comment>
<keyword evidence="9" id="KW-0732">Signal</keyword>
<comment type="similarity">
    <text evidence="2">In the N-terminal section; belongs to the leguminous lectin family.</text>
</comment>
<keyword evidence="14" id="KW-0472">Membrane</keyword>
<dbReference type="EC" id="2.7.11.1" evidence="4"/>
<keyword evidence="8" id="KW-0812">Transmembrane</keyword>
<feature type="region of interest" description="Disordered" evidence="20">
    <location>
        <begin position="326"/>
        <end position="351"/>
    </location>
</feature>
<comment type="catalytic activity">
    <reaction evidence="17">
        <text>L-threonyl-[protein] + ATP = O-phospho-L-threonyl-[protein] + ADP + H(+)</text>
        <dbReference type="Rhea" id="RHEA:46608"/>
        <dbReference type="Rhea" id="RHEA-COMP:11060"/>
        <dbReference type="Rhea" id="RHEA-COMP:11605"/>
        <dbReference type="ChEBI" id="CHEBI:15378"/>
        <dbReference type="ChEBI" id="CHEBI:30013"/>
        <dbReference type="ChEBI" id="CHEBI:30616"/>
        <dbReference type="ChEBI" id="CHEBI:61977"/>
        <dbReference type="ChEBI" id="CHEBI:456216"/>
        <dbReference type="EC" id="2.7.11.1"/>
    </reaction>
</comment>
<dbReference type="FunFam" id="3.30.200.20:FF:000039">
    <property type="entry name" value="receptor-like protein kinase FERONIA"/>
    <property type="match status" value="1"/>
</dbReference>
<accession>A0AA38T273</accession>
<evidence type="ECO:0000259" key="21">
    <source>
        <dbReference type="PROSITE" id="PS50011"/>
    </source>
</evidence>
<dbReference type="PROSITE" id="PS00108">
    <property type="entry name" value="PROTEIN_KINASE_ST"/>
    <property type="match status" value="2"/>
</dbReference>
<keyword evidence="10 19" id="KW-0547">Nucleotide-binding</keyword>
<dbReference type="FunFam" id="1.10.510.10:FF:000287">
    <property type="entry name" value="probable LRR receptor-like serine/threonine-protein kinase RKF3"/>
    <property type="match status" value="1"/>
</dbReference>
<keyword evidence="16" id="KW-0325">Glycoprotein</keyword>
<dbReference type="InterPro" id="IPR000719">
    <property type="entry name" value="Prot_kinase_dom"/>
</dbReference>
<evidence type="ECO:0000256" key="18">
    <source>
        <dbReference type="ARBA" id="ARBA00048679"/>
    </source>
</evidence>
<keyword evidence="5" id="KW-1003">Cell membrane</keyword>
<evidence type="ECO:0000256" key="5">
    <source>
        <dbReference type="ARBA" id="ARBA00022475"/>
    </source>
</evidence>
<keyword evidence="23" id="KW-1185">Reference proteome</keyword>
<dbReference type="EMBL" id="JARYMX010000004">
    <property type="protein sequence ID" value="KAJ9552204.1"/>
    <property type="molecule type" value="Genomic_DNA"/>
</dbReference>
<dbReference type="GO" id="GO:0005524">
    <property type="term" value="F:ATP binding"/>
    <property type="evidence" value="ECO:0007669"/>
    <property type="project" value="UniProtKB-UniRule"/>
</dbReference>
<evidence type="ECO:0000256" key="3">
    <source>
        <dbReference type="ARBA" id="ARBA00010217"/>
    </source>
</evidence>
<evidence type="ECO:0000256" key="6">
    <source>
        <dbReference type="ARBA" id="ARBA00022527"/>
    </source>
</evidence>
<feature type="binding site" evidence="19">
    <location>
        <position position="732"/>
    </location>
    <ligand>
        <name>ATP</name>
        <dbReference type="ChEBI" id="CHEBI:30616"/>
    </ligand>
</feature>
<feature type="domain" description="Protein kinase" evidence="21">
    <location>
        <begin position="371"/>
        <end position="656"/>
    </location>
</feature>
<dbReference type="PANTHER" id="PTHR45621">
    <property type="entry name" value="OS01G0588500 PROTEIN-RELATED"/>
    <property type="match status" value="1"/>
</dbReference>
<protein>
    <recommendedName>
        <fullName evidence="4">non-specific serine/threonine protein kinase</fullName>
        <ecNumber evidence="4">2.7.11.1</ecNumber>
    </recommendedName>
</protein>
<evidence type="ECO:0000313" key="23">
    <source>
        <dbReference type="Proteomes" id="UP001172457"/>
    </source>
</evidence>
<gene>
    <name evidence="22" type="ORF">OSB04_016249</name>
</gene>